<keyword evidence="2" id="KW-1133">Transmembrane helix</keyword>
<dbReference type="RefSeq" id="WP_206290945.1">
    <property type="nucleotide sequence ID" value="NZ_CP063458.1"/>
</dbReference>
<evidence type="ECO:0000313" key="4">
    <source>
        <dbReference type="Proteomes" id="UP000593765"/>
    </source>
</evidence>
<keyword evidence="2" id="KW-0472">Membrane</keyword>
<feature type="compositionally biased region" description="Pro residues" evidence="1">
    <location>
        <begin position="45"/>
        <end position="55"/>
    </location>
</feature>
<feature type="region of interest" description="Disordered" evidence="1">
    <location>
        <begin position="29"/>
        <end position="55"/>
    </location>
</feature>
<dbReference type="Proteomes" id="UP000593765">
    <property type="component" value="Chromosome"/>
</dbReference>
<keyword evidence="4" id="KW-1185">Reference proteome</keyword>
<name>A0A7M2WRD3_9BACT</name>
<protein>
    <submittedName>
        <fullName evidence="3">Uncharacterized protein</fullName>
    </submittedName>
</protein>
<sequence length="55" mass="6099">MGKLNIWQWLGVVLLIVWAVLYFNRKSDEKERAKQPATPGTPVTQPAPLPATNPG</sequence>
<proteinExistence type="predicted"/>
<accession>A0A7M2WRD3</accession>
<dbReference type="EMBL" id="CP063458">
    <property type="protein sequence ID" value="QOV87983.1"/>
    <property type="molecule type" value="Genomic_DNA"/>
</dbReference>
<dbReference type="AlphaFoldDB" id="A0A7M2WRD3"/>
<feature type="transmembrane region" description="Helical" evidence="2">
    <location>
        <begin position="6"/>
        <end position="24"/>
    </location>
</feature>
<gene>
    <name evidence="3" type="ORF">IPV69_17135</name>
</gene>
<organism evidence="3 4">
    <name type="scientific">Humisphaera borealis</name>
    <dbReference type="NCBI Taxonomy" id="2807512"/>
    <lineage>
        <taxon>Bacteria</taxon>
        <taxon>Pseudomonadati</taxon>
        <taxon>Planctomycetota</taxon>
        <taxon>Phycisphaerae</taxon>
        <taxon>Tepidisphaerales</taxon>
        <taxon>Tepidisphaeraceae</taxon>
        <taxon>Humisphaera</taxon>
    </lineage>
</organism>
<evidence type="ECO:0000256" key="1">
    <source>
        <dbReference type="SAM" id="MobiDB-lite"/>
    </source>
</evidence>
<keyword evidence="2" id="KW-0812">Transmembrane</keyword>
<evidence type="ECO:0000256" key="2">
    <source>
        <dbReference type="SAM" id="Phobius"/>
    </source>
</evidence>
<evidence type="ECO:0000313" key="3">
    <source>
        <dbReference type="EMBL" id="QOV87983.1"/>
    </source>
</evidence>
<dbReference type="KEGG" id="hbs:IPV69_17135"/>
<reference evidence="3 4" key="1">
    <citation type="submission" date="2020-10" db="EMBL/GenBank/DDBJ databases">
        <title>Wide distribution of Phycisphaera-like planctomycetes from WD2101 soil group in peatlands and genome analysis of the first cultivated representative.</title>
        <authorList>
            <person name="Dedysh S.N."/>
            <person name="Beletsky A.V."/>
            <person name="Ivanova A."/>
            <person name="Kulichevskaya I.S."/>
            <person name="Suzina N.E."/>
            <person name="Philippov D.A."/>
            <person name="Rakitin A.L."/>
            <person name="Mardanov A.V."/>
            <person name="Ravin N.V."/>
        </authorList>
    </citation>
    <scope>NUCLEOTIDE SEQUENCE [LARGE SCALE GENOMIC DNA]</scope>
    <source>
        <strain evidence="3 4">M1803</strain>
    </source>
</reference>